<keyword evidence="2" id="KW-0812">Transmembrane</keyword>
<evidence type="ECO:0000256" key="2">
    <source>
        <dbReference type="SAM" id="Phobius"/>
    </source>
</evidence>
<name>A0ABY0III9_9BACT</name>
<gene>
    <name evidence="3" type="ORF">DAY19_09680</name>
</gene>
<dbReference type="RefSeq" id="WP_133296934.1">
    <property type="nucleotide sequence ID" value="NZ_QDKL01000002.1"/>
</dbReference>
<feature type="compositionally biased region" description="Low complexity" evidence="1">
    <location>
        <begin position="300"/>
        <end position="316"/>
    </location>
</feature>
<comment type="caution">
    <text evidence="3">The sequence shown here is derived from an EMBL/GenBank/DDBJ whole genome shotgun (WGS) entry which is preliminary data.</text>
</comment>
<sequence>MTGTITRLSREMMYVSDNVFYILFSVLILLICVIVVYWFYTRKRMQELQHQIPANVLKSYLDSVIQNSNALKSSLFRGGGLEAGEGIPSVVPGGSLPTGNVDGAQLASKNAEIAALKGQVANKESLIKDLEAQLSAAGSSDDSESAAIITKLNTEIADLKAQIAALKAAGDSAAASNEEIDALKDERDELQSRLKEYEMIEGDLADLRKFKQENEQLKAQLAQAGGDPTPAQPEPEIDPTPAEEPEIDVTPEPAEVPVPEEEPTTPPEPEEVPAPEQPQPTPEEPIAEAAPEPAPEPVAEEAPAPIEEAAAPAAEAAPEEAKDDGAGEQKSAEELLSEFEKMLG</sequence>
<accession>A0ABY0III9</accession>
<keyword evidence="2" id="KW-1133">Transmembrane helix</keyword>
<proteinExistence type="predicted"/>
<reference evidence="4" key="1">
    <citation type="journal article" date="2019" name="Int. J. Syst. Evol. Microbiol.">
        <title>Halobacteriovorax valvorus sp. nov., a novel prokaryotic predator isolated from coastal seawater of China.</title>
        <authorList>
            <person name="Chen M.-X."/>
        </authorList>
    </citation>
    <scope>NUCLEOTIDE SEQUENCE [LARGE SCALE GENOMIC DNA]</scope>
    <source>
        <strain evidence="4">BL9</strain>
    </source>
</reference>
<feature type="compositionally biased region" description="Basic and acidic residues" evidence="1">
    <location>
        <begin position="319"/>
        <end position="344"/>
    </location>
</feature>
<dbReference type="Proteomes" id="UP000443582">
    <property type="component" value="Unassembled WGS sequence"/>
</dbReference>
<keyword evidence="4" id="KW-1185">Reference proteome</keyword>
<dbReference type="Gene3D" id="1.10.287.1490">
    <property type="match status" value="1"/>
</dbReference>
<evidence type="ECO:0000313" key="4">
    <source>
        <dbReference type="Proteomes" id="UP000443582"/>
    </source>
</evidence>
<evidence type="ECO:0000256" key="1">
    <source>
        <dbReference type="SAM" id="MobiDB-lite"/>
    </source>
</evidence>
<feature type="region of interest" description="Disordered" evidence="1">
    <location>
        <begin position="215"/>
        <end position="344"/>
    </location>
</feature>
<protein>
    <submittedName>
        <fullName evidence="3">Uncharacterized protein</fullName>
    </submittedName>
</protein>
<dbReference type="EMBL" id="QDKL01000002">
    <property type="protein sequence ID" value="RZF21948.1"/>
    <property type="molecule type" value="Genomic_DNA"/>
</dbReference>
<evidence type="ECO:0000313" key="3">
    <source>
        <dbReference type="EMBL" id="RZF21948.1"/>
    </source>
</evidence>
<organism evidence="3 4">
    <name type="scientific">Halobacteriovorax vibrionivorans</name>
    <dbReference type="NCBI Taxonomy" id="2152716"/>
    <lineage>
        <taxon>Bacteria</taxon>
        <taxon>Pseudomonadati</taxon>
        <taxon>Bdellovibrionota</taxon>
        <taxon>Bacteriovoracia</taxon>
        <taxon>Bacteriovoracales</taxon>
        <taxon>Halobacteriovoraceae</taxon>
        <taxon>Halobacteriovorax</taxon>
    </lineage>
</organism>
<feature type="compositionally biased region" description="Acidic residues" evidence="1">
    <location>
        <begin position="258"/>
        <end position="273"/>
    </location>
</feature>
<keyword evidence="2" id="KW-0472">Membrane</keyword>
<feature type="transmembrane region" description="Helical" evidence="2">
    <location>
        <begin position="20"/>
        <end position="40"/>
    </location>
</feature>
<feature type="compositionally biased region" description="Acidic residues" evidence="1">
    <location>
        <begin position="235"/>
        <end position="249"/>
    </location>
</feature>